<gene>
    <name evidence="2" type="ORF">BG36_04060</name>
    <name evidence="3" type="ORF">DES43_10225</name>
</gene>
<evidence type="ECO:0000313" key="2">
    <source>
        <dbReference type="EMBL" id="EXL08704.1"/>
    </source>
</evidence>
<dbReference type="OrthoDB" id="9797178at2"/>
<name>A0A011TAP7_9HYPH</name>
<sequence length="167" mass="17915">MSAIREARPGDRAAIRTVEERAFGRSDEADLVEALAAAGDDLLELVAQEDGRIVGHVMFTRMAVRDGGDSFAAVALAPLAVLPEFQKTGIGSALVLEAHRRLRDAGETLAVVLGHPAYYSRFGYRHDRAARFESVFQCAELMALAWGDAPLEGRLVYAPAFGAEASA</sequence>
<proteinExistence type="predicted"/>
<keyword evidence="5" id="KW-1185">Reference proteome</keyword>
<dbReference type="HOGENOM" id="CLU_081840_3_2_5"/>
<dbReference type="Proteomes" id="UP000019849">
    <property type="component" value="Unassembled WGS sequence"/>
</dbReference>
<dbReference type="STRING" id="69279.BG36_04060"/>
<dbReference type="RefSeq" id="WP_035026493.1">
    <property type="nucleotide sequence ID" value="NZ_KK073886.1"/>
</dbReference>
<evidence type="ECO:0000313" key="4">
    <source>
        <dbReference type="Proteomes" id="UP000019849"/>
    </source>
</evidence>
<feature type="domain" description="N-acetyltransferase" evidence="1">
    <location>
        <begin position="2"/>
        <end position="147"/>
    </location>
</feature>
<dbReference type="EMBL" id="SNZF01000002">
    <property type="protein sequence ID" value="TDR37482.1"/>
    <property type="molecule type" value="Genomic_DNA"/>
</dbReference>
<evidence type="ECO:0000313" key="3">
    <source>
        <dbReference type="EMBL" id="TDR37482.1"/>
    </source>
</evidence>
<evidence type="ECO:0000313" key="5">
    <source>
        <dbReference type="Proteomes" id="UP000294958"/>
    </source>
</evidence>
<dbReference type="PROSITE" id="PS51186">
    <property type="entry name" value="GNAT"/>
    <property type="match status" value="1"/>
</dbReference>
<dbReference type="SUPFAM" id="SSF55729">
    <property type="entry name" value="Acyl-CoA N-acyltransferases (Nat)"/>
    <property type="match status" value="1"/>
</dbReference>
<dbReference type="InterPro" id="IPR000182">
    <property type="entry name" value="GNAT_dom"/>
</dbReference>
<dbReference type="PATRIC" id="fig|69279.3.peg.2211"/>
<dbReference type="EMBL" id="JENY01000012">
    <property type="protein sequence ID" value="EXL08704.1"/>
    <property type="molecule type" value="Genomic_DNA"/>
</dbReference>
<reference evidence="2 4" key="1">
    <citation type="submission" date="2014-02" db="EMBL/GenBank/DDBJ databases">
        <title>Aquamicrobium defluvii Genome sequencing.</title>
        <authorList>
            <person name="Wang X."/>
        </authorList>
    </citation>
    <scope>NUCLEOTIDE SEQUENCE [LARGE SCALE GENOMIC DNA]</scope>
    <source>
        <strain evidence="2 4">W13Z1</strain>
    </source>
</reference>
<protein>
    <submittedName>
        <fullName evidence="2">GCN5 family acetyltransferase</fullName>
    </submittedName>
    <submittedName>
        <fullName evidence="3">Putative acetyltransferase</fullName>
    </submittedName>
</protein>
<dbReference type="eggNOG" id="COG3153">
    <property type="taxonomic scope" value="Bacteria"/>
</dbReference>
<dbReference type="AlphaFoldDB" id="A0A011TAP7"/>
<dbReference type="GO" id="GO:0016747">
    <property type="term" value="F:acyltransferase activity, transferring groups other than amino-acyl groups"/>
    <property type="evidence" value="ECO:0007669"/>
    <property type="project" value="InterPro"/>
</dbReference>
<reference evidence="3 5" key="2">
    <citation type="submission" date="2019-03" db="EMBL/GenBank/DDBJ databases">
        <title>Genomic Encyclopedia of Type Strains, Phase IV (KMG-IV): sequencing the most valuable type-strain genomes for metagenomic binning, comparative biology and taxonomic classification.</title>
        <authorList>
            <person name="Goeker M."/>
        </authorList>
    </citation>
    <scope>NUCLEOTIDE SEQUENCE [LARGE SCALE GENOMIC DNA]</scope>
    <source>
        <strain evidence="3 5">DSM 11603</strain>
    </source>
</reference>
<evidence type="ECO:0000259" key="1">
    <source>
        <dbReference type="PROSITE" id="PS51186"/>
    </source>
</evidence>
<dbReference type="Proteomes" id="UP000294958">
    <property type="component" value="Unassembled WGS sequence"/>
</dbReference>
<dbReference type="Gene3D" id="3.40.630.30">
    <property type="match status" value="1"/>
</dbReference>
<keyword evidence="2" id="KW-0808">Transferase</keyword>
<accession>A0A011TAP7</accession>
<dbReference type="InterPro" id="IPR016181">
    <property type="entry name" value="Acyl_CoA_acyltransferase"/>
</dbReference>
<comment type="caution">
    <text evidence="2">The sequence shown here is derived from an EMBL/GenBank/DDBJ whole genome shotgun (WGS) entry which is preliminary data.</text>
</comment>
<organism evidence="2 4">
    <name type="scientific">Aquamicrobium defluvii</name>
    <dbReference type="NCBI Taxonomy" id="69279"/>
    <lineage>
        <taxon>Bacteria</taxon>
        <taxon>Pseudomonadati</taxon>
        <taxon>Pseudomonadota</taxon>
        <taxon>Alphaproteobacteria</taxon>
        <taxon>Hyphomicrobiales</taxon>
        <taxon>Phyllobacteriaceae</taxon>
        <taxon>Aquamicrobium</taxon>
    </lineage>
</organism>
<dbReference type="Pfam" id="PF13527">
    <property type="entry name" value="Acetyltransf_9"/>
    <property type="match status" value="1"/>
</dbReference>